<keyword evidence="8" id="KW-1185">Reference proteome</keyword>
<feature type="binding site" evidence="4">
    <location>
        <begin position="212"/>
        <end position="216"/>
    </location>
    <ligand>
        <name>ATP</name>
        <dbReference type="ChEBI" id="CHEBI:30616"/>
    </ligand>
</feature>
<sequence length="306" mass="33484">MKTFHSLADLLPLQIRTRSPKPASRHKPLLLLLPASLLFLLIFFLLRTSSSPEPSFGVVIDAGSTGTRIHVFTIRPTPYPNLSPFVVDPVAEMKVRPGLSSYAGDPGRAAESVAELVEFARGKVPGEVRSGTEVRLMATAGLRMLEDNVAREKILEGCRKVLRGSGFRFRDEWAAVISGRDEGIFAWVAANYALGTLGGDPLETTGIIELGGASAQVTFASSEPMPPEFLRVLNFGENTYSLYSNSFLHFGQNAAYHSVQELLSSRVLKSCKSSNAIPGLAEFAKFNLACVKKIYISNLWLYQKFI</sequence>
<name>A0AAX6HPS3_IRIPA</name>
<organism evidence="7 8">
    <name type="scientific">Iris pallida</name>
    <name type="common">Sweet iris</name>
    <dbReference type="NCBI Taxonomy" id="29817"/>
    <lineage>
        <taxon>Eukaryota</taxon>
        <taxon>Viridiplantae</taxon>
        <taxon>Streptophyta</taxon>
        <taxon>Embryophyta</taxon>
        <taxon>Tracheophyta</taxon>
        <taxon>Spermatophyta</taxon>
        <taxon>Magnoliopsida</taxon>
        <taxon>Liliopsida</taxon>
        <taxon>Asparagales</taxon>
        <taxon>Iridaceae</taxon>
        <taxon>Iridoideae</taxon>
        <taxon>Irideae</taxon>
        <taxon>Iris</taxon>
    </lineage>
</organism>
<accession>A0AAX6HPS3</accession>
<dbReference type="InterPro" id="IPR000407">
    <property type="entry name" value="GDA1_CD39_NTPase"/>
</dbReference>
<feature type="active site" description="Proton acceptor" evidence="3">
    <location>
        <position position="182"/>
    </location>
</feature>
<dbReference type="GO" id="GO:0009134">
    <property type="term" value="P:nucleoside diphosphate catabolic process"/>
    <property type="evidence" value="ECO:0007669"/>
    <property type="project" value="TreeGrafter"/>
</dbReference>
<dbReference type="Gene3D" id="3.30.420.150">
    <property type="entry name" value="Exopolyphosphatase. Domain 2"/>
    <property type="match status" value="1"/>
</dbReference>
<dbReference type="Pfam" id="PF01150">
    <property type="entry name" value="GDA1_CD39"/>
    <property type="match status" value="1"/>
</dbReference>
<protein>
    <submittedName>
        <fullName evidence="7">Apyrase 6 isoform X2</fullName>
    </submittedName>
</protein>
<feature type="transmembrane region" description="Helical" evidence="6">
    <location>
        <begin position="28"/>
        <end position="46"/>
    </location>
</feature>
<comment type="caution">
    <text evidence="7">The sequence shown here is derived from an EMBL/GenBank/DDBJ whole genome shotgun (WGS) entry which is preliminary data.</text>
</comment>
<reference evidence="7" key="1">
    <citation type="journal article" date="2023" name="GigaByte">
        <title>Genome assembly of the bearded iris, Iris pallida Lam.</title>
        <authorList>
            <person name="Bruccoleri R.E."/>
            <person name="Oakeley E.J."/>
            <person name="Faust A.M.E."/>
            <person name="Altorfer M."/>
            <person name="Dessus-Babus S."/>
            <person name="Burckhardt D."/>
            <person name="Oertli M."/>
            <person name="Naumann U."/>
            <person name="Petersen F."/>
            <person name="Wong J."/>
        </authorList>
    </citation>
    <scope>NUCLEOTIDE SEQUENCE</scope>
    <source>
        <strain evidence="7">GSM-AAB239-AS_SAM_17_03QT</strain>
    </source>
</reference>
<keyword evidence="6" id="KW-1133">Transmembrane helix</keyword>
<evidence type="ECO:0000256" key="5">
    <source>
        <dbReference type="RuleBase" id="RU003833"/>
    </source>
</evidence>
<dbReference type="GO" id="GO:0016020">
    <property type="term" value="C:membrane"/>
    <property type="evidence" value="ECO:0007669"/>
    <property type="project" value="TreeGrafter"/>
</dbReference>
<keyword evidence="4" id="KW-0067">ATP-binding</keyword>
<dbReference type="PANTHER" id="PTHR11782">
    <property type="entry name" value="ADENOSINE/GUANOSINE DIPHOSPHATASE"/>
    <property type="match status" value="1"/>
</dbReference>
<comment type="similarity">
    <text evidence="1 5">Belongs to the GDA1/CD39 NTPase family.</text>
</comment>
<dbReference type="Proteomes" id="UP001140949">
    <property type="component" value="Unassembled WGS sequence"/>
</dbReference>
<proteinExistence type="inferred from homology"/>
<dbReference type="PANTHER" id="PTHR11782:SF3">
    <property type="entry name" value="APYRASE 6-RELATED"/>
    <property type="match status" value="1"/>
</dbReference>
<dbReference type="GO" id="GO:0005524">
    <property type="term" value="F:ATP binding"/>
    <property type="evidence" value="ECO:0007669"/>
    <property type="project" value="UniProtKB-KW"/>
</dbReference>
<dbReference type="Gene3D" id="3.30.420.40">
    <property type="match status" value="1"/>
</dbReference>
<dbReference type="EMBL" id="JANAVB010007399">
    <property type="protein sequence ID" value="KAJ6843010.1"/>
    <property type="molecule type" value="Genomic_DNA"/>
</dbReference>
<evidence type="ECO:0000256" key="4">
    <source>
        <dbReference type="PIRSR" id="PIRSR600407-2"/>
    </source>
</evidence>
<evidence type="ECO:0000256" key="3">
    <source>
        <dbReference type="PIRSR" id="PIRSR600407-1"/>
    </source>
</evidence>
<reference evidence="7" key="2">
    <citation type="submission" date="2023-04" db="EMBL/GenBank/DDBJ databases">
        <authorList>
            <person name="Bruccoleri R.E."/>
            <person name="Oakeley E.J."/>
            <person name="Faust A.-M."/>
            <person name="Dessus-Babus S."/>
            <person name="Altorfer M."/>
            <person name="Burckhardt D."/>
            <person name="Oertli M."/>
            <person name="Naumann U."/>
            <person name="Petersen F."/>
            <person name="Wong J."/>
        </authorList>
    </citation>
    <scope>NUCLEOTIDE SEQUENCE</scope>
    <source>
        <strain evidence="7">GSM-AAB239-AS_SAM_17_03QT</strain>
        <tissue evidence="7">Leaf</tissue>
    </source>
</reference>
<dbReference type="PROSITE" id="PS01238">
    <property type="entry name" value="GDA1_CD39_NTPASE"/>
    <property type="match status" value="1"/>
</dbReference>
<evidence type="ECO:0000313" key="7">
    <source>
        <dbReference type="EMBL" id="KAJ6843010.1"/>
    </source>
</evidence>
<evidence type="ECO:0000256" key="1">
    <source>
        <dbReference type="ARBA" id="ARBA00009283"/>
    </source>
</evidence>
<dbReference type="GO" id="GO:0017110">
    <property type="term" value="F:nucleoside diphosphate phosphatase activity"/>
    <property type="evidence" value="ECO:0007669"/>
    <property type="project" value="TreeGrafter"/>
</dbReference>
<dbReference type="AlphaFoldDB" id="A0AAX6HPS3"/>
<evidence type="ECO:0000313" key="8">
    <source>
        <dbReference type="Proteomes" id="UP001140949"/>
    </source>
</evidence>
<keyword evidence="4" id="KW-0547">Nucleotide-binding</keyword>
<evidence type="ECO:0000256" key="2">
    <source>
        <dbReference type="ARBA" id="ARBA00022801"/>
    </source>
</evidence>
<gene>
    <name evidence="7" type="ORF">M6B38_299695</name>
</gene>
<keyword evidence="6" id="KW-0812">Transmembrane</keyword>
<evidence type="ECO:0000256" key="6">
    <source>
        <dbReference type="SAM" id="Phobius"/>
    </source>
</evidence>
<keyword evidence="6" id="KW-0472">Membrane</keyword>
<keyword evidence="2 5" id="KW-0378">Hydrolase</keyword>